<evidence type="ECO:0000313" key="3">
    <source>
        <dbReference type="Proteomes" id="UP000535908"/>
    </source>
</evidence>
<feature type="transmembrane region" description="Helical" evidence="1">
    <location>
        <begin position="96"/>
        <end position="116"/>
    </location>
</feature>
<sequence length="205" mass="23782">MVIETKSPRYKLLVSEKKNQIIDLDSNFLLWIFPAFRWFLAVKTIAISDESAMKKIAKETKPKNNFGVVIILGVVVVLSKILNILMNEFVIEGMPFIQGIVIVVFLTMSMLGYKCYRSRENRKMLERISGTRLEGKYVMKISNISVKYFIQVFFMQLILYTLVLLFAYISIDMPGIVAYLLLLLSLFLYTFFNTKIKFPDNAKIE</sequence>
<feature type="transmembrane region" description="Helical" evidence="1">
    <location>
        <begin position="148"/>
        <end position="169"/>
    </location>
</feature>
<reference evidence="2 3" key="1">
    <citation type="submission" date="2020-03" db="EMBL/GenBank/DDBJ databases">
        <title>Soil Listeria distribution.</title>
        <authorList>
            <person name="Liao J."/>
            <person name="Wiedmann M."/>
        </authorList>
    </citation>
    <scope>NUCLEOTIDE SEQUENCE [LARGE SCALE GENOMIC DNA]</scope>
    <source>
        <strain evidence="2 3">FSL L7-0741</strain>
    </source>
</reference>
<feature type="transmembrane region" description="Helical" evidence="1">
    <location>
        <begin position="66"/>
        <end position="84"/>
    </location>
</feature>
<accession>A0A7X0Y419</accession>
<organism evidence="2 3">
    <name type="scientific">Listeria grandensis</name>
    <dbReference type="NCBI Taxonomy" id="1494963"/>
    <lineage>
        <taxon>Bacteria</taxon>
        <taxon>Bacillati</taxon>
        <taxon>Bacillota</taxon>
        <taxon>Bacilli</taxon>
        <taxon>Bacillales</taxon>
        <taxon>Listeriaceae</taxon>
        <taxon>Listeria</taxon>
    </lineage>
</organism>
<evidence type="ECO:0000313" key="2">
    <source>
        <dbReference type="EMBL" id="MBC1936478.1"/>
    </source>
</evidence>
<dbReference type="NCBIfam" id="TIGR01218">
    <property type="entry name" value="Gpos_tandem_5TM"/>
    <property type="match status" value="1"/>
</dbReference>
<dbReference type="AlphaFoldDB" id="A0A7X0Y419"/>
<protein>
    <submittedName>
        <fullName evidence="2">DUF443 family protein</fullName>
    </submittedName>
</protein>
<proteinExistence type="predicted"/>
<keyword evidence="1" id="KW-0812">Transmembrane</keyword>
<dbReference type="InterPro" id="IPR005915">
    <property type="entry name" value="Tandem_5TM"/>
</dbReference>
<name>A0A7X0Y419_9LIST</name>
<feature type="transmembrane region" description="Helical" evidence="1">
    <location>
        <begin position="175"/>
        <end position="192"/>
    </location>
</feature>
<keyword evidence="1" id="KW-0472">Membrane</keyword>
<evidence type="ECO:0000256" key="1">
    <source>
        <dbReference type="SAM" id="Phobius"/>
    </source>
</evidence>
<dbReference type="EMBL" id="JAARWN010000007">
    <property type="protein sequence ID" value="MBC1936478.1"/>
    <property type="molecule type" value="Genomic_DNA"/>
</dbReference>
<dbReference type="RefSeq" id="WP_185526089.1">
    <property type="nucleotide sequence ID" value="NZ_JAARWN010000007.1"/>
</dbReference>
<dbReference type="Pfam" id="PF04276">
    <property type="entry name" value="DUF443"/>
    <property type="match status" value="1"/>
</dbReference>
<keyword evidence="1" id="KW-1133">Transmembrane helix</keyword>
<gene>
    <name evidence="2" type="ORF">HCA69_08885</name>
</gene>
<dbReference type="Proteomes" id="UP000535908">
    <property type="component" value="Unassembled WGS sequence"/>
</dbReference>
<comment type="caution">
    <text evidence="2">The sequence shown here is derived from an EMBL/GenBank/DDBJ whole genome shotgun (WGS) entry which is preliminary data.</text>
</comment>